<sequence>MPSSSCLRQRFYEDTRELTPIMDDTCVDIHKEYRCSDNALPREYIPLNVDVFSMDNSGTKN</sequence>
<name>A0A450UL34_9GAMM</name>
<gene>
    <name evidence="1" type="ORF">BECKLFY1418B_GA0070995_104312</name>
</gene>
<proteinExistence type="predicted"/>
<evidence type="ECO:0000313" key="1">
    <source>
        <dbReference type="EMBL" id="VFJ93241.1"/>
    </source>
</evidence>
<organism evidence="1">
    <name type="scientific">Candidatus Kentrum sp. LFY</name>
    <dbReference type="NCBI Taxonomy" id="2126342"/>
    <lineage>
        <taxon>Bacteria</taxon>
        <taxon>Pseudomonadati</taxon>
        <taxon>Pseudomonadota</taxon>
        <taxon>Gammaproteobacteria</taxon>
        <taxon>Candidatus Kentrum</taxon>
    </lineage>
</organism>
<dbReference type="EMBL" id="CAADFF010000043">
    <property type="protein sequence ID" value="VFJ93241.1"/>
    <property type="molecule type" value="Genomic_DNA"/>
</dbReference>
<reference evidence="1" key="1">
    <citation type="submission" date="2019-02" db="EMBL/GenBank/DDBJ databases">
        <authorList>
            <person name="Gruber-Vodicka R. H."/>
            <person name="Seah K. B. B."/>
        </authorList>
    </citation>
    <scope>NUCLEOTIDE SEQUENCE</scope>
    <source>
        <strain evidence="1">BECK_M7</strain>
    </source>
</reference>
<protein>
    <submittedName>
        <fullName evidence="1">Uncharacterized protein</fullName>
    </submittedName>
</protein>
<dbReference type="AlphaFoldDB" id="A0A450UL34"/>
<accession>A0A450UL34</accession>